<sequence>METNQDAEQLNLLTIFHYVVAGMVGLFSLFPILHLVIGIGIVSGAFDVPDSGTPPPAFLGWFFILIPLAMMLIGLAFAIAIAITGRKLARRSGYMYCLVIAGIECMLMPFGTVLGVLTILVLMRPSVKTMFGVEART</sequence>
<evidence type="ECO:0008006" key="4">
    <source>
        <dbReference type="Google" id="ProtNLM"/>
    </source>
</evidence>
<reference evidence="2 3" key="1">
    <citation type="submission" date="2019-02" db="EMBL/GenBank/DDBJ databases">
        <title>Deep-cultivation of Planctomycetes and their phenomic and genomic characterization uncovers novel biology.</title>
        <authorList>
            <person name="Wiegand S."/>
            <person name="Jogler M."/>
            <person name="Boedeker C."/>
            <person name="Pinto D."/>
            <person name="Vollmers J."/>
            <person name="Rivas-Marin E."/>
            <person name="Kohn T."/>
            <person name="Peeters S.H."/>
            <person name="Heuer A."/>
            <person name="Rast P."/>
            <person name="Oberbeckmann S."/>
            <person name="Bunk B."/>
            <person name="Jeske O."/>
            <person name="Meyerdierks A."/>
            <person name="Storesund J.E."/>
            <person name="Kallscheuer N."/>
            <person name="Luecker S."/>
            <person name="Lage O.M."/>
            <person name="Pohl T."/>
            <person name="Merkel B.J."/>
            <person name="Hornburger P."/>
            <person name="Mueller R.-W."/>
            <person name="Bruemmer F."/>
            <person name="Labrenz M."/>
            <person name="Spormann A.M."/>
            <person name="Op Den Camp H."/>
            <person name="Overmann J."/>
            <person name="Amann R."/>
            <person name="Jetten M.S.M."/>
            <person name="Mascher T."/>
            <person name="Medema M.H."/>
            <person name="Devos D.P."/>
            <person name="Kaster A.-K."/>
            <person name="Ovreas L."/>
            <person name="Rohde M."/>
            <person name="Galperin M.Y."/>
            <person name="Jogler C."/>
        </authorList>
    </citation>
    <scope>NUCLEOTIDE SEQUENCE [LARGE SCALE GENOMIC DNA]</scope>
    <source>
        <strain evidence="2 3">Q31b</strain>
    </source>
</reference>
<comment type="caution">
    <text evidence="2">The sequence shown here is derived from an EMBL/GenBank/DDBJ whole genome shotgun (WGS) entry which is preliminary data.</text>
</comment>
<accession>A0A5C6E6H2</accession>
<protein>
    <recommendedName>
        <fullName evidence="4">DUF4064 domain-containing protein</fullName>
    </recommendedName>
</protein>
<dbReference type="AlphaFoldDB" id="A0A5C6E6H2"/>
<evidence type="ECO:0000313" key="2">
    <source>
        <dbReference type="EMBL" id="TWU43241.1"/>
    </source>
</evidence>
<keyword evidence="1" id="KW-0472">Membrane</keyword>
<gene>
    <name evidence="2" type="ORF">Q31b_22790</name>
</gene>
<organism evidence="2 3">
    <name type="scientific">Novipirellula aureliae</name>
    <dbReference type="NCBI Taxonomy" id="2527966"/>
    <lineage>
        <taxon>Bacteria</taxon>
        <taxon>Pseudomonadati</taxon>
        <taxon>Planctomycetota</taxon>
        <taxon>Planctomycetia</taxon>
        <taxon>Pirellulales</taxon>
        <taxon>Pirellulaceae</taxon>
        <taxon>Novipirellula</taxon>
    </lineage>
</organism>
<keyword evidence="1" id="KW-0812">Transmembrane</keyword>
<feature type="transmembrane region" description="Helical" evidence="1">
    <location>
        <begin position="61"/>
        <end position="83"/>
    </location>
</feature>
<dbReference type="EMBL" id="SJPY01000003">
    <property type="protein sequence ID" value="TWU43241.1"/>
    <property type="molecule type" value="Genomic_DNA"/>
</dbReference>
<proteinExistence type="predicted"/>
<feature type="transmembrane region" description="Helical" evidence="1">
    <location>
        <begin position="12"/>
        <end position="41"/>
    </location>
</feature>
<dbReference type="Proteomes" id="UP000315471">
    <property type="component" value="Unassembled WGS sequence"/>
</dbReference>
<feature type="transmembrane region" description="Helical" evidence="1">
    <location>
        <begin position="95"/>
        <end position="123"/>
    </location>
</feature>
<evidence type="ECO:0000256" key="1">
    <source>
        <dbReference type="SAM" id="Phobius"/>
    </source>
</evidence>
<name>A0A5C6E6H2_9BACT</name>
<keyword evidence="1" id="KW-1133">Transmembrane helix</keyword>
<dbReference type="RefSeq" id="WP_146599703.1">
    <property type="nucleotide sequence ID" value="NZ_SJPY01000003.1"/>
</dbReference>
<dbReference type="OrthoDB" id="281928at2"/>
<keyword evidence="3" id="KW-1185">Reference proteome</keyword>
<evidence type="ECO:0000313" key="3">
    <source>
        <dbReference type="Proteomes" id="UP000315471"/>
    </source>
</evidence>